<gene>
    <name evidence="4" type="ORF">FM105_11670</name>
</gene>
<dbReference type="GO" id="GO:0008757">
    <property type="term" value="F:S-adenosylmethionine-dependent methyltransferase activity"/>
    <property type="evidence" value="ECO:0007669"/>
    <property type="project" value="InterPro"/>
</dbReference>
<accession>A0A1X6XK89</accession>
<evidence type="ECO:0000313" key="5">
    <source>
        <dbReference type="Proteomes" id="UP000196581"/>
    </source>
</evidence>
<organism evidence="4 5">
    <name type="scientific">Brevibacterium yomogidense</name>
    <dbReference type="NCBI Taxonomy" id="946573"/>
    <lineage>
        <taxon>Bacteria</taxon>
        <taxon>Bacillati</taxon>
        <taxon>Actinomycetota</taxon>
        <taxon>Actinomycetes</taxon>
        <taxon>Micrococcales</taxon>
        <taxon>Brevibacteriaceae</taxon>
        <taxon>Brevibacterium</taxon>
    </lineage>
</organism>
<dbReference type="SUPFAM" id="SSF53335">
    <property type="entry name" value="S-adenosyl-L-methionine-dependent methyltransferases"/>
    <property type="match status" value="1"/>
</dbReference>
<evidence type="ECO:0000259" key="3">
    <source>
        <dbReference type="Pfam" id="PF05175"/>
    </source>
</evidence>
<dbReference type="PANTHER" id="PTHR47816">
    <property type="entry name" value="RIBOSOMAL RNA SMALL SUBUNIT METHYLTRANSFERASE C"/>
    <property type="match status" value="1"/>
</dbReference>
<dbReference type="Proteomes" id="UP000196581">
    <property type="component" value="Unassembled WGS sequence"/>
</dbReference>
<reference evidence="5" key="1">
    <citation type="submission" date="2017-02" db="EMBL/GenBank/DDBJ databases">
        <authorList>
            <person name="Dridi B."/>
        </authorList>
    </citation>
    <scope>NUCLEOTIDE SEQUENCE [LARGE SCALE GENOMIC DNA]</scope>
    <source>
        <strain evidence="5">B Co 03.10</strain>
    </source>
</reference>
<dbReference type="PANTHER" id="PTHR47816:SF4">
    <property type="entry name" value="RIBOSOMAL RNA SMALL SUBUNIT METHYLTRANSFERASE C"/>
    <property type="match status" value="1"/>
</dbReference>
<sequence length="205" mass="21675">MADHYFSAAPASAAERRDRSVRLGGRDVDVTTAGGVFSPEHVDTGTRVLLDHVPEPPSGDLLDLGCGWGPISLDAALRAREAGTAVRVWALDVNERALGLTADNAAALGLTNVNAVTDADVPADLGFSAIWSNPPIRVGKAALHDMLLTWLPRLLPDASAHLVVAKKLGADSLLRWLDTEPGAEFSAERIATAKGFRVLRVDRSA</sequence>
<dbReference type="Pfam" id="PF05175">
    <property type="entry name" value="MTS"/>
    <property type="match status" value="1"/>
</dbReference>
<name>A0A1X6XK89_9MICO</name>
<dbReference type="InterPro" id="IPR046977">
    <property type="entry name" value="RsmC/RlmG"/>
</dbReference>
<dbReference type="GO" id="GO:0032259">
    <property type="term" value="P:methylation"/>
    <property type="evidence" value="ECO:0007669"/>
    <property type="project" value="UniProtKB-KW"/>
</dbReference>
<feature type="domain" description="Methyltransferase small" evidence="3">
    <location>
        <begin position="28"/>
        <end position="175"/>
    </location>
</feature>
<keyword evidence="1" id="KW-0489">Methyltransferase</keyword>
<keyword evidence="2" id="KW-0808">Transferase</keyword>
<evidence type="ECO:0000256" key="1">
    <source>
        <dbReference type="ARBA" id="ARBA00022603"/>
    </source>
</evidence>
<keyword evidence="5" id="KW-1185">Reference proteome</keyword>
<dbReference type="AlphaFoldDB" id="A0A1X6XK89"/>
<dbReference type="InterPro" id="IPR007848">
    <property type="entry name" value="Small_mtfrase_dom"/>
</dbReference>
<dbReference type="RefSeq" id="WP_087008296.1">
    <property type="nucleotide sequence ID" value="NZ_FWFF01000017.1"/>
</dbReference>
<proteinExistence type="predicted"/>
<evidence type="ECO:0000256" key="2">
    <source>
        <dbReference type="ARBA" id="ARBA00022679"/>
    </source>
</evidence>
<evidence type="ECO:0000313" key="4">
    <source>
        <dbReference type="EMBL" id="SLM99701.1"/>
    </source>
</evidence>
<dbReference type="CDD" id="cd02440">
    <property type="entry name" value="AdoMet_MTases"/>
    <property type="match status" value="1"/>
</dbReference>
<dbReference type="Gene3D" id="3.40.50.150">
    <property type="entry name" value="Vaccinia Virus protein VP39"/>
    <property type="match status" value="1"/>
</dbReference>
<dbReference type="EMBL" id="FWFF01000017">
    <property type="protein sequence ID" value="SLM99701.1"/>
    <property type="molecule type" value="Genomic_DNA"/>
</dbReference>
<protein>
    <recommendedName>
        <fullName evidence="3">Methyltransferase small domain-containing protein</fullName>
    </recommendedName>
</protein>
<dbReference type="InterPro" id="IPR029063">
    <property type="entry name" value="SAM-dependent_MTases_sf"/>
</dbReference>